<feature type="compositionally biased region" description="Basic and acidic residues" evidence="1">
    <location>
        <begin position="164"/>
        <end position="173"/>
    </location>
</feature>
<accession>A0AAE4CXF4</accession>
<keyword evidence="2" id="KW-1133">Transmembrane helix</keyword>
<evidence type="ECO:0000313" key="3">
    <source>
        <dbReference type="EMBL" id="MDR7328165.1"/>
    </source>
</evidence>
<gene>
    <name evidence="3" type="ORF">J2S44_008415</name>
</gene>
<dbReference type="RefSeq" id="WP_310429125.1">
    <property type="nucleotide sequence ID" value="NZ_JAVDYC010000001.1"/>
</dbReference>
<protein>
    <submittedName>
        <fullName evidence="3">Uncharacterized protein</fullName>
    </submittedName>
</protein>
<reference evidence="3 4" key="1">
    <citation type="submission" date="2023-07" db="EMBL/GenBank/DDBJ databases">
        <title>Sequencing the genomes of 1000 actinobacteria strains.</title>
        <authorList>
            <person name="Klenk H.-P."/>
        </authorList>
    </citation>
    <scope>NUCLEOTIDE SEQUENCE [LARGE SCALE GENOMIC DNA]</scope>
    <source>
        <strain evidence="3 4">DSM 44711</strain>
    </source>
</reference>
<feature type="compositionally biased region" description="Basic and acidic residues" evidence="1">
    <location>
        <begin position="180"/>
        <end position="193"/>
    </location>
</feature>
<organism evidence="3 4">
    <name type="scientific">Catenuloplanes niger</name>
    <dbReference type="NCBI Taxonomy" id="587534"/>
    <lineage>
        <taxon>Bacteria</taxon>
        <taxon>Bacillati</taxon>
        <taxon>Actinomycetota</taxon>
        <taxon>Actinomycetes</taxon>
        <taxon>Micromonosporales</taxon>
        <taxon>Micromonosporaceae</taxon>
        <taxon>Catenuloplanes</taxon>
    </lineage>
</organism>
<dbReference type="Proteomes" id="UP001183629">
    <property type="component" value="Unassembled WGS sequence"/>
</dbReference>
<feature type="transmembrane region" description="Helical" evidence="2">
    <location>
        <begin position="25"/>
        <end position="44"/>
    </location>
</feature>
<sequence length="193" mass="21396">MILFAGATADGSASAESGWETIGDIGQTVGAFGTVIAVLALLGAMRSLQLQRRQTHASEEEVLRAMRYNLMILALQHEKYLPLWGFPPSLPQEEMALRAYLGMMFSYFEAGLRNGRMTERELDQSLSNLFHIKVGRDFWHDHRDVYLESGDPSAVRLARIADRHCPPASRTDEPAAGPHDVSRTRDVTGNDPG</sequence>
<comment type="caution">
    <text evidence="3">The sequence shown here is derived from an EMBL/GenBank/DDBJ whole genome shotgun (WGS) entry which is preliminary data.</text>
</comment>
<evidence type="ECO:0000256" key="2">
    <source>
        <dbReference type="SAM" id="Phobius"/>
    </source>
</evidence>
<evidence type="ECO:0000313" key="4">
    <source>
        <dbReference type="Proteomes" id="UP001183629"/>
    </source>
</evidence>
<proteinExistence type="predicted"/>
<evidence type="ECO:0000256" key="1">
    <source>
        <dbReference type="SAM" id="MobiDB-lite"/>
    </source>
</evidence>
<name>A0AAE4CXF4_9ACTN</name>
<dbReference type="EMBL" id="JAVDYC010000001">
    <property type="protein sequence ID" value="MDR7328165.1"/>
    <property type="molecule type" value="Genomic_DNA"/>
</dbReference>
<dbReference type="AlphaFoldDB" id="A0AAE4CXF4"/>
<dbReference type="InterPro" id="IPR045728">
    <property type="entry name" value="DUF6082"/>
</dbReference>
<keyword evidence="4" id="KW-1185">Reference proteome</keyword>
<dbReference type="Pfam" id="PF19560">
    <property type="entry name" value="DUF6082"/>
    <property type="match status" value="1"/>
</dbReference>
<feature type="region of interest" description="Disordered" evidence="1">
    <location>
        <begin position="164"/>
        <end position="193"/>
    </location>
</feature>
<keyword evidence="2" id="KW-0812">Transmembrane</keyword>
<keyword evidence="2" id="KW-0472">Membrane</keyword>